<keyword evidence="2 9" id="KW-0378">Hydrolase</keyword>
<reference evidence="9" key="1">
    <citation type="submission" date="2020-11" db="EMBL/GenBank/DDBJ databases">
        <authorList>
            <consortium name="DOE Joint Genome Institute"/>
            <person name="Ahrendt S."/>
            <person name="Riley R."/>
            <person name="Andreopoulos W."/>
            <person name="Labutti K."/>
            <person name="Pangilinan J."/>
            <person name="Ruiz-Duenas F.J."/>
            <person name="Barrasa J.M."/>
            <person name="Sanchez-Garcia M."/>
            <person name="Camarero S."/>
            <person name="Miyauchi S."/>
            <person name="Serrano A."/>
            <person name="Linde D."/>
            <person name="Babiker R."/>
            <person name="Drula E."/>
            <person name="Ayuso-Fernandez I."/>
            <person name="Pacheco R."/>
            <person name="Padilla G."/>
            <person name="Ferreira P."/>
            <person name="Barriuso J."/>
            <person name="Kellner H."/>
            <person name="Castanera R."/>
            <person name="Alfaro M."/>
            <person name="Ramirez L."/>
            <person name="Pisabarro A.G."/>
            <person name="Kuo A."/>
            <person name="Tritt A."/>
            <person name="Lipzen A."/>
            <person name="He G."/>
            <person name="Yan M."/>
            <person name="Ng V."/>
            <person name="Cullen D."/>
            <person name="Martin F."/>
            <person name="Rosso M.-N."/>
            <person name="Henrissat B."/>
            <person name="Hibbett D."/>
            <person name="Martinez A.T."/>
            <person name="Grigoriev I.V."/>
        </authorList>
    </citation>
    <scope>NUCLEOTIDE SEQUENCE</scope>
    <source>
        <strain evidence="9">CIRM-BRFM 674</strain>
    </source>
</reference>
<dbReference type="PROSITE" id="PS51084">
    <property type="entry name" value="HIT_2"/>
    <property type="match status" value="1"/>
</dbReference>
<evidence type="ECO:0000256" key="3">
    <source>
        <dbReference type="PIRSR" id="PIRSR601310-1"/>
    </source>
</evidence>
<feature type="binding site" evidence="5">
    <location>
        <begin position="89"/>
        <end position="92"/>
    </location>
    <ligand>
        <name>substrate</name>
    </ligand>
</feature>
<dbReference type="PANTHER" id="PTHR46243">
    <property type="entry name" value="BIS(5'-ADENOSYL)-TRIPHOSPHATASE"/>
    <property type="match status" value="1"/>
</dbReference>
<dbReference type="InterPro" id="IPR011146">
    <property type="entry name" value="HIT-like"/>
</dbReference>
<evidence type="ECO:0000256" key="4">
    <source>
        <dbReference type="PIRSR" id="PIRSR601310-3"/>
    </source>
</evidence>
<feature type="binding site" evidence="5">
    <location>
        <position position="27"/>
    </location>
    <ligand>
        <name>substrate</name>
    </ligand>
</feature>
<organism evidence="9 10">
    <name type="scientific">Pholiota conissans</name>
    <dbReference type="NCBI Taxonomy" id="109636"/>
    <lineage>
        <taxon>Eukaryota</taxon>
        <taxon>Fungi</taxon>
        <taxon>Dikarya</taxon>
        <taxon>Basidiomycota</taxon>
        <taxon>Agaricomycotina</taxon>
        <taxon>Agaricomycetes</taxon>
        <taxon>Agaricomycetidae</taxon>
        <taxon>Agaricales</taxon>
        <taxon>Agaricineae</taxon>
        <taxon>Strophariaceae</taxon>
        <taxon>Pholiota</taxon>
    </lineage>
</organism>
<name>A0A9P5ZH62_9AGAR</name>
<dbReference type="FunFam" id="3.30.428.10:FF:000011">
    <property type="entry name" value="Fragile histidine triad"/>
    <property type="match status" value="1"/>
</dbReference>
<feature type="active site" description="Tele-AMP-histidine intermediate" evidence="3">
    <location>
        <position position="96"/>
    </location>
</feature>
<dbReference type="PRINTS" id="PR00332">
    <property type="entry name" value="HISTRIAD"/>
</dbReference>
<dbReference type="EMBL" id="MU155130">
    <property type="protein sequence ID" value="KAF9486344.1"/>
    <property type="molecule type" value="Genomic_DNA"/>
</dbReference>
<dbReference type="CDD" id="cd01275">
    <property type="entry name" value="FHIT"/>
    <property type="match status" value="1"/>
</dbReference>
<dbReference type="PANTHER" id="PTHR46243:SF1">
    <property type="entry name" value="BIS(5'-ADENOSYL)-TRIPHOSPHATASE"/>
    <property type="match status" value="1"/>
</dbReference>
<dbReference type="Pfam" id="PF01230">
    <property type="entry name" value="HIT"/>
    <property type="match status" value="1"/>
</dbReference>
<dbReference type="InterPro" id="IPR036265">
    <property type="entry name" value="HIT-like_sf"/>
</dbReference>
<feature type="site" description="Important for induction of apoptosis" evidence="6">
    <location>
        <position position="117"/>
    </location>
</feature>
<evidence type="ECO:0000313" key="9">
    <source>
        <dbReference type="EMBL" id="KAF9486344.1"/>
    </source>
</evidence>
<dbReference type="Gene3D" id="3.30.428.10">
    <property type="entry name" value="HIT-like"/>
    <property type="match status" value="1"/>
</dbReference>
<comment type="caution">
    <text evidence="9">The sequence shown here is derived from an EMBL/GenBank/DDBJ whole genome shotgun (WGS) entry which is preliminary data.</text>
</comment>
<keyword evidence="10" id="KW-1185">Reference proteome</keyword>
<dbReference type="InterPro" id="IPR039383">
    <property type="entry name" value="FHIT"/>
</dbReference>
<evidence type="ECO:0000256" key="6">
    <source>
        <dbReference type="PIRSR" id="PIRSR639383-3"/>
    </source>
</evidence>
<accession>A0A9P5ZH62</accession>
<dbReference type="InterPro" id="IPR001310">
    <property type="entry name" value="Histidine_triad_HIT"/>
</dbReference>
<evidence type="ECO:0000313" key="10">
    <source>
        <dbReference type="Proteomes" id="UP000807469"/>
    </source>
</evidence>
<proteinExistence type="predicted"/>
<feature type="domain" description="HIT" evidence="8">
    <location>
        <begin position="2"/>
        <end position="110"/>
    </location>
</feature>
<evidence type="ECO:0000256" key="1">
    <source>
        <dbReference type="ARBA" id="ARBA00022741"/>
    </source>
</evidence>
<evidence type="ECO:0000256" key="7">
    <source>
        <dbReference type="PROSITE-ProRule" id="PRU00464"/>
    </source>
</evidence>
<dbReference type="OrthoDB" id="680339at2759"/>
<dbReference type="GO" id="GO:0000166">
    <property type="term" value="F:nucleotide binding"/>
    <property type="evidence" value="ECO:0007669"/>
    <property type="project" value="UniProtKB-KW"/>
</dbReference>
<feature type="binding site" evidence="5">
    <location>
        <position position="83"/>
    </location>
    <ligand>
        <name>substrate</name>
    </ligand>
</feature>
<dbReference type="PROSITE" id="PS00892">
    <property type="entry name" value="HIT_1"/>
    <property type="match status" value="1"/>
</dbReference>
<dbReference type="InterPro" id="IPR019808">
    <property type="entry name" value="Histidine_triad_CS"/>
</dbReference>
<dbReference type="Proteomes" id="UP000807469">
    <property type="component" value="Unassembled WGS sequence"/>
</dbReference>
<dbReference type="InterPro" id="IPR051884">
    <property type="entry name" value="Bis(5'-adenosyl)-TPase_reg"/>
</dbReference>
<dbReference type="GO" id="GO:0016787">
    <property type="term" value="F:hydrolase activity"/>
    <property type="evidence" value="ECO:0007669"/>
    <property type="project" value="UniProtKB-KW"/>
</dbReference>
<gene>
    <name evidence="9" type="ORF">BDN70DRAFT_869846</name>
</gene>
<evidence type="ECO:0000256" key="2">
    <source>
        <dbReference type="ARBA" id="ARBA00022801"/>
    </source>
</evidence>
<feature type="short sequence motif" description="Histidine triad motif" evidence="4 7">
    <location>
        <begin position="94"/>
        <end position="98"/>
    </location>
</feature>
<keyword evidence="1" id="KW-0547">Nucleotide-binding</keyword>
<dbReference type="SUPFAM" id="SSF54197">
    <property type="entry name" value="HIT-like"/>
    <property type="match status" value="1"/>
</dbReference>
<sequence>MAALLFSTFEVTTQAFYRASRSYAIVNLKPIVPGHVLVIPNRPVPRLSDLDENELACLMQSVKRVGNVVEKVYGADGLTIACQDGKAAGQSVPHVHFHVLPRKLLGDPFADKNDEIYPELETNEGSLQIELKKQLSSGVVHHSHLRVDADEDRKPRSLEEMEKEAAFLRGFFAAK</sequence>
<protein>
    <submittedName>
        <fullName evidence="9">Diadenosine 5',5'''-P1,P4-tetraphosphate asymmetrical hydrolase</fullName>
    </submittedName>
</protein>
<evidence type="ECO:0000256" key="5">
    <source>
        <dbReference type="PIRSR" id="PIRSR639383-2"/>
    </source>
</evidence>
<dbReference type="AlphaFoldDB" id="A0A9P5ZH62"/>
<feature type="binding site" evidence="5">
    <location>
        <position position="98"/>
    </location>
    <ligand>
        <name>substrate</name>
    </ligand>
</feature>
<evidence type="ECO:0000259" key="8">
    <source>
        <dbReference type="PROSITE" id="PS51084"/>
    </source>
</evidence>